<dbReference type="Proteomes" id="UP000809587">
    <property type="component" value="Unassembled WGS sequence"/>
</dbReference>
<dbReference type="Gene3D" id="2.60.120.620">
    <property type="entry name" value="q2cbj1_9rhob like domain"/>
    <property type="match status" value="1"/>
</dbReference>
<gene>
    <name evidence="1" type="ORF">JQN84_29455</name>
</gene>
<comment type="caution">
    <text evidence="1">The sequence shown here is derived from an EMBL/GenBank/DDBJ whole genome shotgun (WGS) entry which is preliminary data.</text>
</comment>
<keyword evidence="2" id="KW-1185">Reference proteome</keyword>
<name>A0ABS2JKT3_9ACTN</name>
<reference evidence="1 2" key="1">
    <citation type="submission" date="2021-02" db="EMBL/GenBank/DDBJ databases">
        <authorList>
            <person name="Lee D.-H."/>
        </authorList>
    </citation>
    <scope>NUCLEOTIDE SEQUENCE [LARGE SCALE GENOMIC DNA]</scope>
    <source>
        <strain evidence="1 2">MMS20-R2-29</strain>
    </source>
</reference>
<accession>A0ABS2JKT3</accession>
<proteinExistence type="predicted"/>
<organism evidence="1 2">
    <name type="scientific">Micromonospora humidisoli</name>
    <dbReference type="NCBI Taxonomy" id="2807622"/>
    <lineage>
        <taxon>Bacteria</taxon>
        <taxon>Bacillati</taxon>
        <taxon>Actinomycetota</taxon>
        <taxon>Actinomycetes</taxon>
        <taxon>Micromonosporales</taxon>
        <taxon>Micromonosporaceae</taxon>
        <taxon>Micromonospora</taxon>
    </lineage>
</organism>
<evidence type="ECO:0000313" key="1">
    <source>
        <dbReference type="EMBL" id="MBM7086665.1"/>
    </source>
</evidence>
<dbReference type="RefSeq" id="WP_204961854.1">
    <property type="nucleotide sequence ID" value="NZ_JAFEUO010000011.1"/>
</dbReference>
<evidence type="ECO:0008006" key="3">
    <source>
        <dbReference type="Google" id="ProtNLM"/>
    </source>
</evidence>
<evidence type="ECO:0000313" key="2">
    <source>
        <dbReference type="Proteomes" id="UP000809587"/>
    </source>
</evidence>
<protein>
    <recommendedName>
        <fullName evidence="3">Phytanoyl-CoA dioxygenase (PhyH)</fullName>
    </recommendedName>
</protein>
<dbReference type="EMBL" id="JAFEUO010000011">
    <property type="protein sequence ID" value="MBM7086665.1"/>
    <property type="molecule type" value="Genomic_DNA"/>
</dbReference>
<sequence>MSVQSTGPLSGRTHAPEQFLLAESHRVVDVDAVFAVLHGELAAYRVSGFVDPADCRRISDNFAASPMRTPRYGQGEDGVEGYFVGASHIEKTTESYLDEVERFAHAVTMLWEGTRDALGDFLAVLRGHQPPVPIRPAAHGGRAAGSAKAVCWTGTGEFLLLPHDDLAQLSDPLQAGFEIQTVRRVMAINFYPYVPAGTGQLKLWNLEPDDESRRRLGLAHSGYPYPPELLREVPSLDVTTGTGDLCVINGNLVHAVLGGRAAPDAGRRLLLACFSGLNADNEMIWWT</sequence>